<organism evidence="2 3">
    <name type="scientific">Canavalia gladiata</name>
    <name type="common">Sword bean</name>
    <name type="synonym">Dolichos gladiatus</name>
    <dbReference type="NCBI Taxonomy" id="3824"/>
    <lineage>
        <taxon>Eukaryota</taxon>
        <taxon>Viridiplantae</taxon>
        <taxon>Streptophyta</taxon>
        <taxon>Embryophyta</taxon>
        <taxon>Tracheophyta</taxon>
        <taxon>Spermatophyta</taxon>
        <taxon>Magnoliopsida</taxon>
        <taxon>eudicotyledons</taxon>
        <taxon>Gunneridae</taxon>
        <taxon>Pentapetalae</taxon>
        <taxon>rosids</taxon>
        <taxon>fabids</taxon>
        <taxon>Fabales</taxon>
        <taxon>Fabaceae</taxon>
        <taxon>Papilionoideae</taxon>
        <taxon>50 kb inversion clade</taxon>
        <taxon>NPAAA clade</taxon>
        <taxon>indigoferoid/millettioid clade</taxon>
        <taxon>Phaseoleae</taxon>
        <taxon>Canavalia</taxon>
    </lineage>
</organism>
<name>A0AAN9MQV5_CANGL</name>
<dbReference type="Proteomes" id="UP001367508">
    <property type="component" value="Unassembled WGS sequence"/>
</dbReference>
<feature type="compositionally biased region" description="Polar residues" evidence="1">
    <location>
        <begin position="94"/>
        <end position="108"/>
    </location>
</feature>
<dbReference type="EMBL" id="JAYMYQ010000001">
    <property type="protein sequence ID" value="KAK7359295.1"/>
    <property type="molecule type" value="Genomic_DNA"/>
</dbReference>
<gene>
    <name evidence="2" type="ORF">VNO77_01248</name>
</gene>
<protein>
    <submittedName>
        <fullName evidence="2">Uncharacterized protein</fullName>
    </submittedName>
</protein>
<feature type="region of interest" description="Disordered" evidence="1">
    <location>
        <begin position="94"/>
        <end position="123"/>
    </location>
</feature>
<sequence>MELESTSRGPCMALRVSGGSWVLWGLGGENVLKKNSSWDPLDLSRCSPLFSLGRRHFPWVVDLSASSKSFLLHYSNRELIILEAVEAFRARSHFSGSGNSGVQHNRSSALKKKKKNFQIREGRSSRTELVLSRSRKRRSLTPRARLKKLIIQDQYAPIRLCEVLNLIRSSHHFVKIPVKDSTSSDHREPCDDLGNGAFADLNRHWILVTTKVETYLEENNNKNFYVKEIRISRFSQPSERCPPLAVLHIVTSCGVCFKMESTTQHQGGLFHLHSFCIRENKIDVMPLCGEEIHLVAMHSRTEDRPCFLGFVVALGLYDSCLVMLNLRCSSMVFDLDETLIVANTMRSFEDRIDALHRTINFEVDPQRISGMQEEVKIILKQYAENDMVVDNGRESLPIVLTDPQDQKVPMSLH</sequence>
<comment type="caution">
    <text evidence="2">The sequence shown here is derived from an EMBL/GenBank/DDBJ whole genome shotgun (WGS) entry which is preliminary data.</text>
</comment>
<evidence type="ECO:0000256" key="1">
    <source>
        <dbReference type="SAM" id="MobiDB-lite"/>
    </source>
</evidence>
<reference evidence="2 3" key="1">
    <citation type="submission" date="2024-01" db="EMBL/GenBank/DDBJ databases">
        <title>The genomes of 5 underutilized Papilionoideae crops provide insights into root nodulation and disease resistanc.</title>
        <authorList>
            <person name="Jiang F."/>
        </authorList>
    </citation>
    <scope>NUCLEOTIDE SEQUENCE [LARGE SCALE GENOMIC DNA]</scope>
    <source>
        <strain evidence="2">LVBAO_FW01</strain>
        <tissue evidence="2">Leaves</tissue>
    </source>
</reference>
<dbReference type="AlphaFoldDB" id="A0AAN9MQV5"/>
<accession>A0AAN9MQV5</accession>
<keyword evidence="3" id="KW-1185">Reference proteome</keyword>
<evidence type="ECO:0000313" key="2">
    <source>
        <dbReference type="EMBL" id="KAK7359295.1"/>
    </source>
</evidence>
<proteinExistence type="predicted"/>
<evidence type="ECO:0000313" key="3">
    <source>
        <dbReference type="Proteomes" id="UP001367508"/>
    </source>
</evidence>